<sequence length="784" mass="86058">KIARLLTDTAKTQRGISIRDKAGQARLHRACNAGDLEQVISLLNQGSDINMKDNAGWTPLHEAALEGHGPVVVALLRRGADYTAQGFGGDTPLHDACANGHVDVVRSLLTIGADPMLKNSKGVTPVDMAEDEDEVLELIDGFMRRRPRKRHGKRQMKSGKSDKGKRIARSSRQHSSGIDSARGENTPAEADVEVDIDGRDSPMSSELPQIDGKSSGKRRSRPSSPRPTSQREEQASLSRANGAGEVGKIGAAGTHKREIHALQRLREEAEKPQVNYYFSSANSTKMSRDERKLQALMGAFEKLEKKKLPRQKRRLSGEAADVRQPRARKDDDSSMSPVKAEARQRKVMSAANGRDYEADGVLVRNGATAGTKTSPKRRGTRPPKKRVIDDDEEEELPASEDGDDADSRQQKRQSKHAERTLPPVSKRPRHTDEHSGGGNSTVSTVEVTGGSVIVTTVDGTIQQRGTITPSSLFEPTRVSSNPTTIEIKREPLSAGCSNTRKEHRPKQTHAEGGRTIVEDSGTQSSSLMSPSKIAAQAIRYLPLYTIQLSSEKSVTKLDYFVVDLQIRLLLGMPVYTPSSAMAKAGADGKRKPESNPLFVAYPHLHRQTISEAQKERLWRPLADMFVSNMRYIHNSSNKQPLSGKLSADNPSKDPADSEIVNQFTLHEKNRFVSLNLSFVKLDEVVEIIKRDYPQVSKHLITLTLDIDSLASGTDSAAGTPAAGDNVAREPPAGVKLRRLASLAQEAKPEDTRPVWNGPQKMLPLKYAMKLHYRSYAAFVGDNKK</sequence>
<protein>
    <submittedName>
        <fullName evidence="1">Uncharacterized protein</fullName>
    </submittedName>
</protein>
<reference evidence="1" key="1">
    <citation type="submission" date="2022-07" db="EMBL/GenBank/DDBJ databases">
        <title>Phylogenomic reconstructions and comparative analyses of Kickxellomycotina fungi.</title>
        <authorList>
            <person name="Reynolds N.K."/>
            <person name="Stajich J.E."/>
            <person name="Barry K."/>
            <person name="Grigoriev I.V."/>
            <person name="Crous P."/>
            <person name="Smith M.E."/>
        </authorList>
    </citation>
    <scope>NUCLEOTIDE SEQUENCE</scope>
    <source>
        <strain evidence="1">NRRL 5244</strain>
    </source>
</reference>
<proteinExistence type="predicted"/>
<keyword evidence="2" id="KW-1185">Reference proteome</keyword>
<name>A0ACC1JBX4_9FUNG</name>
<dbReference type="Proteomes" id="UP001150603">
    <property type="component" value="Unassembled WGS sequence"/>
</dbReference>
<organism evidence="1 2">
    <name type="scientific">Linderina macrospora</name>
    <dbReference type="NCBI Taxonomy" id="4868"/>
    <lineage>
        <taxon>Eukaryota</taxon>
        <taxon>Fungi</taxon>
        <taxon>Fungi incertae sedis</taxon>
        <taxon>Zoopagomycota</taxon>
        <taxon>Kickxellomycotina</taxon>
        <taxon>Kickxellomycetes</taxon>
        <taxon>Kickxellales</taxon>
        <taxon>Kickxellaceae</taxon>
        <taxon>Linderina</taxon>
    </lineage>
</organism>
<gene>
    <name evidence="1" type="ORF">FBU59_002113</name>
</gene>
<dbReference type="EMBL" id="JANBPW010001105">
    <property type="protein sequence ID" value="KAJ1946114.1"/>
    <property type="molecule type" value="Genomic_DNA"/>
</dbReference>
<evidence type="ECO:0000313" key="2">
    <source>
        <dbReference type="Proteomes" id="UP001150603"/>
    </source>
</evidence>
<feature type="non-terminal residue" evidence="1">
    <location>
        <position position="1"/>
    </location>
</feature>
<evidence type="ECO:0000313" key="1">
    <source>
        <dbReference type="EMBL" id="KAJ1946114.1"/>
    </source>
</evidence>
<comment type="caution">
    <text evidence="1">The sequence shown here is derived from an EMBL/GenBank/DDBJ whole genome shotgun (WGS) entry which is preliminary data.</text>
</comment>
<accession>A0ACC1JBX4</accession>